<dbReference type="AlphaFoldDB" id="A0A5S9QPQ3"/>
<dbReference type="Pfam" id="PF03583">
    <property type="entry name" value="LIP"/>
    <property type="match status" value="1"/>
</dbReference>
<dbReference type="InterPro" id="IPR029058">
    <property type="entry name" value="AB_hydrolase_fold"/>
</dbReference>
<protein>
    <submittedName>
        <fullName evidence="1">Putative inactive lipase</fullName>
    </submittedName>
</protein>
<dbReference type="PIRSF" id="PIRSF029171">
    <property type="entry name" value="Esterase_LipA"/>
    <property type="match status" value="1"/>
</dbReference>
<accession>A0A5S9QPQ3</accession>
<sequence length="485" mass="52365">MQILIRRYPPVEAEHRPRTRRHAKHVLQERNKRSLAAVAIFTRVLMSCAVAMTLAVPVTSAPAAGADPDCPPNIGYQPECAYRPFYTPPTPLPDGVAGDIIRTEPSRIALDPAGHGNYSGTGTRIMYRSTDGRGQPVAVSGTYIEPDRPWAGSGPRPLIAFAPFHQGLGDQCAVSRLLSEGSFHYGGFLDFVFYFEAGFVATMLDRGFALVITDYQGTGTYGPPTAGIRVPTATAVLDSARAAKRLPGTSLTADGPVALWGYGPGGTAAGAAAEMAPSYAPELDVVGAWIGAPMADPSLSLDYADGSAMVATVGYALNSFVAAFPEAAPSLRQALTPRGLDFVNKTRYECADEVILKFQFRHLQPYFNQDIRQMFTAEPVRSMLAAQKLGTLKPSAPVNIDINRFDPLNPWVGARQLASDWCSQGADVEFWTNQQPPFLNKVGVNHLLTYFVDGERGMQWIADRFNGVPTTPNCDRLPPFELPGG</sequence>
<proteinExistence type="predicted"/>
<dbReference type="EMBL" id="CACSIP010000017">
    <property type="protein sequence ID" value="CAA0120046.1"/>
    <property type="molecule type" value="Genomic_DNA"/>
</dbReference>
<dbReference type="Gene3D" id="3.40.50.1820">
    <property type="entry name" value="alpha/beta hydrolase"/>
    <property type="match status" value="1"/>
</dbReference>
<dbReference type="GO" id="GO:0004806">
    <property type="term" value="F:triacylglycerol lipase activity"/>
    <property type="evidence" value="ECO:0007669"/>
    <property type="project" value="InterPro"/>
</dbReference>
<keyword evidence="2" id="KW-1185">Reference proteome</keyword>
<organism evidence="1 2">
    <name type="scientific">Mycolicibacterium vanbaalenii</name>
    <name type="common">Mycobacterium vanbaalenii</name>
    <dbReference type="NCBI Taxonomy" id="110539"/>
    <lineage>
        <taxon>Bacteria</taxon>
        <taxon>Bacillati</taxon>
        <taxon>Actinomycetota</taxon>
        <taxon>Actinomycetes</taxon>
        <taxon>Mycobacteriales</taxon>
        <taxon>Mycobacteriaceae</taxon>
        <taxon>Mycolicibacterium</taxon>
    </lineage>
</organism>
<dbReference type="GO" id="GO:0016042">
    <property type="term" value="P:lipid catabolic process"/>
    <property type="evidence" value="ECO:0007669"/>
    <property type="project" value="InterPro"/>
</dbReference>
<dbReference type="PANTHER" id="PTHR34853:SF1">
    <property type="entry name" value="LIPASE 5"/>
    <property type="match status" value="1"/>
</dbReference>
<dbReference type="PANTHER" id="PTHR34853">
    <property type="match status" value="1"/>
</dbReference>
<gene>
    <name evidence="1" type="ORF">AELLOGFF_04218</name>
</gene>
<dbReference type="SUPFAM" id="SSF53474">
    <property type="entry name" value="alpha/beta-Hydrolases"/>
    <property type="match status" value="1"/>
</dbReference>
<dbReference type="Gene3D" id="1.10.260.130">
    <property type="match status" value="1"/>
</dbReference>
<dbReference type="InterPro" id="IPR005152">
    <property type="entry name" value="Lipase_secreted"/>
</dbReference>
<name>A0A5S9QPQ3_MYCVN</name>
<reference evidence="1 2" key="1">
    <citation type="submission" date="2019-11" db="EMBL/GenBank/DDBJ databases">
        <authorList>
            <person name="Holert J."/>
        </authorList>
    </citation>
    <scope>NUCLEOTIDE SEQUENCE [LARGE SCALE GENOMIC DNA]</scope>
    <source>
        <strain evidence="1">BC8_1</strain>
    </source>
</reference>
<evidence type="ECO:0000313" key="2">
    <source>
        <dbReference type="Proteomes" id="UP000430146"/>
    </source>
</evidence>
<evidence type="ECO:0000313" key="1">
    <source>
        <dbReference type="EMBL" id="CAA0120046.1"/>
    </source>
</evidence>
<dbReference type="Proteomes" id="UP000430146">
    <property type="component" value="Unassembled WGS sequence"/>
</dbReference>